<reference evidence="1 2" key="1">
    <citation type="journal article" date="2023" name="Limnol Oceanogr Lett">
        <title>Environmental adaptations by the intertidal Antarctic cyanobacterium Halotia branconii CENA392 as revealed using long-read genome sequencing.</title>
        <authorList>
            <person name="Dextro R.B."/>
            <person name="Delbaje E."/>
            <person name="Freitas P.N.N."/>
            <person name="Geraldes V."/>
            <person name="Pinto E."/>
            <person name="Long P.F."/>
            <person name="Fiore M.F."/>
        </authorList>
    </citation>
    <scope>NUCLEOTIDE SEQUENCE [LARGE SCALE GENOMIC DNA]</scope>
    <source>
        <strain evidence="1 2">CENA392</strain>
    </source>
</reference>
<dbReference type="KEGG" id="hbq:QI031_00210"/>
<dbReference type="AlphaFoldDB" id="A0AAJ6NSM2"/>
<organism evidence="1 2">
    <name type="scientific">Halotia branconii CENA392</name>
    <dbReference type="NCBI Taxonomy" id="1539056"/>
    <lineage>
        <taxon>Bacteria</taxon>
        <taxon>Bacillati</taxon>
        <taxon>Cyanobacteriota</taxon>
        <taxon>Cyanophyceae</taxon>
        <taxon>Nostocales</taxon>
        <taxon>Nodulariaceae</taxon>
        <taxon>Halotia</taxon>
    </lineage>
</organism>
<protein>
    <submittedName>
        <fullName evidence="1">Uncharacterized protein</fullName>
    </submittedName>
</protein>
<dbReference type="Proteomes" id="UP001223520">
    <property type="component" value="Chromosome"/>
</dbReference>
<sequence length="101" mass="11313">MTQPIGYWTNYTPGDGSYLEMLQERYGSRFEQMTKREKLSLIVSLASHLCCTAPEECRSEILALGSEIPEKLSVSDQEGLMQAVINQICTGCYSKNVSVVR</sequence>
<keyword evidence="2" id="KW-1185">Reference proteome</keyword>
<dbReference type="RefSeq" id="WP_281483241.1">
    <property type="nucleotide sequence ID" value="NZ_CP124543.1"/>
</dbReference>
<evidence type="ECO:0000313" key="1">
    <source>
        <dbReference type="EMBL" id="WGV25984.1"/>
    </source>
</evidence>
<name>A0AAJ6NSM2_9CYAN</name>
<gene>
    <name evidence="1" type="ORF">QI031_00210</name>
</gene>
<accession>A0AAJ6NSM2</accession>
<proteinExistence type="predicted"/>
<dbReference type="EMBL" id="CP124543">
    <property type="protein sequence ID" value="WGV25984.1"/>
    <property type="molecule type" value="Genomic_DNA"/>
</dbReference>
<evidence type="ECO:0000313" key="2">
    <source>
        <dbReference type="Proteomes" id="UP001223520"/>
    </source>
</evidence>